<dbReference type="RefSeq" id="WP_026610097.1">
    <property type="nucleotide sequence ID" value="NZ_OX458333.1"/>
</dbReference>
<proteinExistence type="predicted"/>
<dbReference type="SUPFAM" id="SSF160980">
    <property type="entry name" value="SSO1389-like"/>
    <property type="match status" value="1"/>
</dbReference>
<dbReference type="NCBIfam" id="TIGR02221">
    <property type="entry name" value="cas_TM1812"/>
    <property type="match status" value="1"/>
</dbReference>
<evidence type="ECO:0008006" key="3">
    <source>
        <dbReference type="Google" id="ProtNLM"/>
    </source>
</evidence>
<dbReference type="InterPro" id="IPR011742">
    <property type="entry name" value="CRISPR-assoc_prot_TM1812"/>
</dbReference>
<dbReference type="Proteomes" id="UP001162030">
    <property type="component" value="Chromosome"/>
</dbReference>
<keyword evidence="2" id="KW-1185">Reference proteome</keyword>
<dbReference type="EMBL" id="OX458333">
    <property type="protein sequence ID" value="CAI8970326.1"/>
    <property type="molecule type" value="Genomic_DNA"/>
</dbReference>
<gene>
    <name evidence="1" type="ORF">MSZNOR_4868</name>
</gene>
<organism evidence="1 2">
    <name type="scientific">Methylocaldum szegediense</name>
    <dbReference type="NCBI Taxonomy" id="73780"/>
    <lineage>
        <taxon>Bacteria</taxon>
        <taxon>Pseudomonadati</taxon>
        <taxon>Pseudomonadota</taxon>
        <taxon>Gammaproteobacteria</taxon>
        <taxon>Methylococcales</taxon>
        <taxon>Methylococcaceae</taxon>
        <taxon>Methylocaldum</taxon>
    </lineage>
</organism>
<evidence type="ECO:0000313" key="2">
    <source>
        <dbReference type="Proteomes" id="UP001162030"/>
    </source>
</evidence>
<dbReference type="InterPro" id="IPR013383">
    <property type="entry name" value="CRISPR-assoc_prot_DxTHG_CS"/>
</dbReference>
<evidence type="ECO:0000313" key="1">
    <source>
        <dbReference type="EMBL" id="CAI8970326.1"/>
    </source>
</evidence>
<name>A0ABN8XC85_9GAMM</name>
<protein>
    <recommendedName>
        <fullName evidence="3">CRISPR-associated protein, TM1812 family</fullName>
    </recommendedName>
</protein>
<dbReference type="NCBIfam" id="TIGR02549">
    <property type="entry name" value="CRISPR_DxTHG"/>
    <property type="match status" value="1"/>
</dbReference>
<reference evidence="1 2" key="1">
    <citation type="submission" date="2023-03" db="EMBL/GenBank/DDBJ databases">
        <authorList>
            <person name="Pearce D."/>
        </authorList>
    </citation>
    <scope>NUCLEOTIDE SEQUENCE [LARGE SCALE GENOMIC DNA]</scope>
    <source>
        <strain evidence="1">Msz</strain>
    </source>
</reference>
<accession>A0ABN8XC85</accession>
<dbReference type="Gene3D" id="3.40.50.10640">
    <property type="entry name" value="SSO1389-like"/>
    <property type="match status" value="1"/>
</dbReference>
<sequence length="395" mass="45193">MEKEERVLVSTLGRARLDPRTGYKMARYRFDSNSVQETPFLGLALRGICQPDRMMVLGTTGSMWDVLIEHHAEDGSLEDKRIELMEAVQKESVDAALLNAVTPLVEQRLGIPTKLVLIPYAKTLEEQVEILRILATEIKNGEQVILDVTHGFRHLPMLSLVAGHYLERVKGNKIEDIYYGALEMTSPEGETPVLKLTGLLRLMDWIEALAAYDKDGDYGVFADLLQQEGFPENRAQQLRRAAFFERTTNPAKARPVLSGVFAGIENLNTAIGSLFQPELSKRIDWFRPPHRDAWELALADAYLERRDYLRTAIYLQEAFISRKVREQKGEMNDFDTRDSARHRAKDDEHFRRLTYLRNAMAHGIRPEDRQTLAAVQDEISLRSALKEIRKQLFGK</sequence>